<accession>A0A5C5YME9</accession>
<gene>
    <name evidence="1" type="ORF">Pla123a_28690</name>
</gene>
<organism evidence="1 2">
    <name type="scientific">Posidoniimonas polymericola</name>
    <dbReference type="NCBI Taxonomy" id="2528002"/>
    <lineage>
        <taxon>Bacteria</taxon>
        <taxon>Pseudomonadati</taxon>
        <taxon>Planctomycetota</taxon>
        <taxon>Planctomycetia</taxon>
        <taxon>Pirellulales</taxon>
        <taxon>Lacipirellulaceae</taxon>
        <taxon>Posidoniimonas</taxon>
    </lineage>
</organism>
<evidence type="ECO:0000313" key="1">
    <source>
        <dbReference type="EMBL" id="TWT76082.1"/>
    </source>
</evidence>
<reference evidence="1 2" key="1">
    <citation type="submission" date="2019-02" db="EMBL/GenBank/DDBJ databases">
        <title>Deep-cultivation of Planctomycetes and their phenomic and genomic characterization uncovers novel biology.</title>
        <authorList>
            <person name="Wiegand S."/>
            <person name="Jogler M."/>
            <person name="Boedeker C."/>
            <person name="Pinto D."/>
            <person name="Vollmers J."/>
            <person name="Rivas-Marin E."/>
            <person name="Kohn T."/>
            <person name="Peeters S.H."/>
            <person name="Heuer A."/>
            <person name="Rast P."/>
            <person name="Oberbeckmann S."/>
            <person name="Bunk B."/>
            <person name="Jeske O."/>
            <person name="Meyerdierks A."/>
            <person name="Storesund J.E."/>
            <person name="Kallscheuer N."/>
            <person name="Luecker S."/>
            <person name="Lage O.M."/>
            <person name="Pohl T."/>
            <person name="Merkel B.J."/>
            <person name="Hornburger P."/>
            <person name="Mueller R.-W."/>
            <person name="Bruemmer F."/>
            <person name="Labrenz M."/>
            <person name="Spormann A.M."/>
            <person name="Op Den Camp H."/>
            <person name="Overmann J."/>
            <person name="Amann R."/>
            <person name="Jetten M.S.M."/>
            <person name="Mascher T."/>
            <person name="Medema M.H."/>
            <person name="Devos D.P."/>
            <person name="Kaster A.-K."/>
            <person name="Ovreas L."/>
            <person name="Rohde M."/>
            <person name="Galperin M.Y."/>
            <person name="Jogler C."/>
        </authorList>
    </citation>
    <scope>NUCLEOTIDE SEQUENCE [LARGE SCALE GENOMIC DNA]</scope>
    <source>
        <strain evidence="1 2">Pla123a</strain>
    </source>
</reference>
<protein>
    <submittedName>
        <fullName evidence="1">Uncharacterized protein</fullName>
    </submittedName>
</protein>
<proteinExistence type="predicted"/>
<evidence type="ECO:0000313" key="2">
    <source>
        <dbReference type="Proteomes" id="UP000318478"/>
    </source>
</evidence>
<dbReference type="AlphaFoldDB" id="A0A5C5YME9"/>
<comment type="caution">
    <text evidence="1">The sequence shown here is derived from an EMBL/GenBank/DDBJ whole genome shotgun (WGS) entry which is preliminary data.</text>
</comment>
<dbReference type="RefSeq" id="WP_197527964.1">
    <property type="nucleotide sequence ID" value="NZ_SJPO01000006.1"/>
</dbReference>
<name>A0A5C5YME9_9BACT</name>
<keyword evidence="2" id="KW-1185">Reference proteome</keyword>
<sequence>MKSNQPKQKSGVLGLAFDAEDGHKRLTRGKDFLLAGGSEETHGRMQETLIKVGERLEQRGKRISDASTSELRDVFHDVQSTS</sequence>
<dbReference type="EMBL" id="SJPO01000006">
    <property type="protein sequence ID" value="TWT76082.1"/>
    <property type="molecule type" value="Genomic_DNA"/>
</dbReference>
<dbReference type="Proteomes" id="UP000318478">
    <property type="component" value="Unassembled WGS sequence"/>
</dbReference>